<evidence type="ECO:0000313" key="14">
    <source>
        <dbReference type="Proteomes" id="UP000198324"/>
    </source>
</evidence>
<keyword evidence="6" id="KW-0812">Transmembrane</keyword>
<keyword evidence="11" id="KW-0732">Signal</keyword>
<accession>A0A239D8N0</accession>
<feature type="compositionally biased region" description="Low complexity" evidence="10">
    <location>
        <begin position="100"/>
        <end position="111"/>
    </location>
</feature>
<dbReference type="InterPro" id="IPR037682">
    <property type="entry name" value="TonB_C"/>
</dbReference>
<feature type="domain" description="TonB C-terminal" evidence="12">
    <location>
        <begin position="138"/>
        <end position="228"/>
    </location>
</feature>
<evidence type="ECO:0000256" key="1">
    <source>
        <dbReference type="ARBA" id="ARBA00004383"/>
    </source>
</evidence>
<organism evidence="13 14">
    <name type="scientific">Humidesulfovibrio mexicanus</name>
    <dbReference type="NCBI Taxonomy" id="147047"/>
    <lineage>
        <taxon>Bacteria</taxon>
        <taxon>Pseudomonadati</taxon>
        <taxon>Thermodesulfobacteriota</taxon>
        <taxon>Desulfovibrionia</taxon>
        <taxon>Desulfovibrionales</taxon>
        <taxon>Desulfovibrionaceae</taxon>
        <taxon>Humidesulfovibrio</taxon>
    </lineage>
</organism>
<feature type="compositionally biased region" description="Pro residues" evidence="10">
    <location>
        <begin position="87"/>
        <end position="99"/>
    </location>
</feature>
<evidence type="ECO:0000256" key="2">
    <source>
        <dbReference type="ARBA" id="ARBA00006555"/>
    </source>
</evidence>
<dbReference type="AlphaFoldDB" id="A0A239D8N0"/>
<comment type="similarity">
    <text evidence="2">Belongs to the TonB family.</text>
</comment>
<keyword evidence="8" id="KW-1133">Transmembrane helix</keyword>
<dbReference type="Proteomes" id="UP000198324">
    <property type="component" value="Unassembled WGS sequence"/>
</dbReference>
<evidence type="ECO:0000256" key="10">
    <source>
        <dbReference type="SAM" id="MobiDB-lite"/>
    </source>
</evidence>
<evidence type="ECO:0000256" key="5">
    <source>
        <dbReference type="ARBA" id="ARBA00022519"/>
    </source>
</evidence>
<dbReference type="InterPro" id="IPR003538">
    <property type="entry name" value="TonB"/>
</dbReference>
<sequence length="228" mass="23668">MRPRDIAISLVAHASLAALVLAWPVSEPPAQPKIYEVALAEAAPAPAGPPAQPAPQAAQPAPPKPTPHKTAPPPAERVISAKKAPDAQPPAPEEQPPAPSAAAASGQPGAPTQGASGGGRPGAQMRSFGGVQAYDGDVVDERPSVLRGVVPEYPYQARRMRQEGRVLVRVVVDEQGSPVTALVQEAKPAGVFDQAALGAARRFRFLPGKIAGRRVVTAVLIPFEFTLR</sequence>
<proteinExistence type="inferred from homology"/>
<evidence type="ECO:0000313" key="13">
    <source>
        <dbReference type="EMBL" id="SNS28647.1"/>
    </source>
</evidence>
<dbReference type="InterPro" id="IPR006260">
    <property type="entry name" value="TonB/TolA_C"/>
</dbReference>
<keyword evidence="4" id="KW-1003">Cell membrane</keyword>
<dbReference type="EMBL" id="FZOC01000012">
    <property type="protein sequence ID" value="SNS28647.1"/>
    <property type="molecule type" value="Genomic_DNA"/>
</dbReference>
<keyword evidence="7" id="KW-0653">Protein transport</keyword>
<dbReference type="SUPFAM" id="SSF74653">
    <property type="entry name" value="TolA/TonB C-terminal domain"/>
    <property type="match status" value="1"/>
</dbReference>
<evidence type="ECO:0000256" key="7">
    <source>
        <dbReference type="ARBA" id="ARBA00022927"/>
    </source>
</evidence>
<dbReference type="PANTHER" id="PTHR33446">
    <property type="entry name" value="PROTEIN TONB-RELATED"/>
    <property type="match status" value="1"/>
</dbReference>
<reference evidence="13 14" key="1">
    <citation type="submission" date="2017-06" db="EMBL/GenBank/DDBJ databases">
        <authorList>
            <person name="Kim H.J."/>
            <person name="Triplett B.A."/>
        </authorList>
    </citation>
    <scope>NUCLEOTIDE SEQUENCE [LARGE SCALE GENOMIC DNA]</scope>
    <source>
        <strain evidence="13 14">DSM 13116</strain>
    </source>
</reference>
<comment type="subcellular location">
    <subcellularLocation>
        <location evidence="1">Cell inner membrane</location>
        <topology evidence="1">Single-pass membrane protein</topology>
        <orientation evidence="1">Periplasmic side</orientation>
    </subcellularLocation>
</comment>
<dbReference type="GO" id="GO:0005886">
    <property type="term" value="C:plasma membrane"/>
    <property type="evidence" value="ECO:0007669"/>
    <property type="project" value="UniProtKB-SubCell"/>
</dbReference>
<evidence type="ECO:0000256" key="9">
    <source>
        <dbReference type="ARBA" id="ARBA00023136"/>
    </source>
</evidence>
<keyword evidence="14" id="KW-1185">Reference proteome</keyword>
<evidence type="ECO:0000256" key="8">
    <source>
        <dbReference type="ARBA" id="ARBA00022989"/>
    </source>
</evidence>
<dbReference type="NCBIfam" id="TIGR01352">
    <property type="entry name" value="tonB_Cterm"/>
    <property type="match status" value="1"/>
</dbReference>
<name>A0A239D8N0_9BACT</name>
<dbReference type="GO" id="GO:0015891">
    <property type="term" value="P:siderophore transport"/>
    <property type="evidence" value="ECO:0007669"/>
    <property type="project" value="InterPro"/>
</dbReference>
<evidence type="ECO:0000256" key="3">
    <source>
        <dbReference type="ARBA" id="ARBA00022448"/>
    </source>
</evidence>
<dbReference type="Pfam" id="PF03544">
    <property type="entry name" value="TonB_C"/>
    <property type="match status" value="1"/>
</dbReference>
<dbReference type="InterPro" id="IPR051045">
    <property type="entry name" value="TonB-dependent_transducer"/>
</dbReference>
<evidence type="ECO:0000256" key="11">
    <source>
        <dbReference type="SAM" id="SignalP"/>
    </source>
</evidence>
<feature type="region of interest" description="Disordered" evidence="10">
    <location>
        <begin position="44"/>
        <end position="128"/>
    </location>
</feature>
<dbReference type="OrthoDB" id="9810145at2"/>
<dbReference type="RefSeq" id="WP_089275652.1">
    <property type="nucleotide sequence ID" value="NZ_FZOC01000012.1"/>
</dbReference>
<dbReference type="GO" id="GO:0055085">
    <property type="term" value="P:transmembrane transport"/>
    <property type="evidence" value="ECO:0007669"/>
    <property type="project" value="InterPro"/>
</dbReference>
<dbReference type="GO" id="GO:0031992">
    <property type="term" value="F:energy transducer activity"/>
    <property type="evidence" value="ECO:0007669"/>
    <property type="project" value="InterPro"/>
</dbReference>
<dbReference type="PRINTS" id="PR01374">
    <property type="entry name" value="TONBPROTEIN"/>
</dbReference>
<gene>
    <name evidence="13" type="ORF">SAMN04488503_0162</name>
</gene>
<dbReference type="GO" id="GO:0015031">
    <property type="term" value="P:protein transport"/>
    <property type="evidence" value="ECO:0007669"/>
    <property type="project" value="UniProtKB-KW"/>
</dbReference>
<evidence type="ECO:0000259" key="12">
    <source>
        <dbReference type="PROSITE" id="PS52015"/>
    </source>
</evidence>
<evidence type="ECO:0000256" key="6">
    <source>
        <dbReference type="ARBA" id="ARBA00022692"/>
    </source>
</evidence>
<keyword evidence="3" id="KW-0813">Transport</keyword>
<feature type="signal peptide" evidence="11">
    <location>
        <begin position="1"/>
        <end position="22"/>
    </location>
</feature>
<keyword evidence="5" id="KW-0997">Cell inner membrane</keyword>
<dbReference type="Gene3D" id="3.30.1150.10">
    <property type="match status" value="1"/>
</dbReference>
<dbReference type="GO" id="GO:0030288">
    <property type="term" value="C:outer membrane-bounded periplasmic space"/>
    <property type="evidence" value="ECO:0007669"/>
    <property type="project" value="InterPro"/>
</dbReference>
<feature type="chain" id="PRO_5012782843" evidence="11">
    <location>
        <begin position="23"/>
        <end position="228"/>
    </location>
</feature>
<evidence type="ECO:0000256" key="4">
    <source>
        <dbReference type="ARBA" id="ARBA00022475"/>
    </source>
</evidence>
<feature type="compositionally biased region" description="Pro residues" evidence="10">
    <location>
        <begin position="60"/>
        <end position="75"/>
    </location>
</feature>
<keyword evidence="9" id="KW-0472">Membrane</keyword>
<dbReference type="PROSITE" id="PS52015">
    <property type="entry name" value="TONB_CTD"/>
    <property type="match status" value="1"/>
</dbReference>
<protein>
    <submittedName>
        <fullName evidence="13">Outer membrane transport energization protein TonB</fullName>
    </submittedName>
</protein>